<sequence>MNDQELNATFKSIIERVRQTATGVVSELATNNTASAAFSINPKNRVPVSRRLRMQQVHVYELLTGDDTDFVNKVYHYLLQREVDDSGRYNYLSRLKYKESRHLIIHELQHSAEGQAQRVQVVGLGLIRYVLKVYSRLQTLNLGKLSVLPKLLSKIIKKSLYIYEKKYLFKTSVFLLADSNREITNDLITNTQNKLEQHLNQRFGENEGIVQQLNDTVISYQTVLLNYHHELETLKQQLHQQTIEHQQFHQNIAEHITQQLGRTDRLQTEIIAQHQRISLARQDALYQQYHLRHLLADIKGEIHTLTPNDAARHLDEYMDAYYLAFEDANRGTLAEIRQKLAIYIPYIIELKQQSSTLPVLDLGCGRGEWLALLRDNAIAAYGVDMNGVMVTLGQESGLDVRHADGLTHLQQLPDASLSAITSFHVIEHLPFATLFNVLMEINRVLIPGGLLIFETPNPENVLVGSHTFYHDFTHRNPITPTALTFLLTYHNFQAIQTLRLHPYPEAAKVPGDDPLTARVNGHLCGPQDFALIAHKSAAIGDLE</sequence>
<dbReference type="SUPFAM" id="SSF53335">
    <property type="entry name" value="S-adenosyl-L-methionine-dependent methyltransferases"/>
    <property type="match status" value="1"/>
</dbReference>
<evidence type="ECO:0000313" key="5">
    <source>
        <dbReference type="Proteomes" id="UP001223336"/>
    </source>
</evidence>
<name>A0AA51MQ04_9GAMM</name>
<dbReference type="Pfam" id="PF13946">
    <property type="entry name" value="DUF4214"/>
    <property type="match status" value="1"/>
</dbReference>
<reference evidence="4 5" key="1">
    <citation type="submission" date="2023-08" db="EMBL/GenBank/DDBJ databases">
        <title>New molecular markers tilS and rpoB for phylogenetic and monitoring studies of the genus Thiothrix biodiversity.</title>
        <authorList>
            <person name="Ravin N.V."/>
            <person name="Smolyakov D."/>
            <person name="Markov N.D."/>
            <person name="Beletsky A.V."/>
            <person name="Mardanov A.V."/>
            <person name="Rudenko T.S."/>
            <person name="Grabovich M.Y."/>
        </authorList>
    </citation>
    <scope>NUCLEOTIDE SEQUENCE</scope>
    <source>
        <strain evidence="4">DNT52</strain>
        <strain evidence="3 5">H33</strain>
    </source>
</reference>
<dbReference type="RefSeq" id="WP_308133735.1">
    <property type="nucleotide sequence ID" value="NZ_CP133217.1"/>
</dbReference>
<evidence type="ECO:0000313" key="3">
    <source>
        <dbReference type="EMBL" id="MDQ5767569.1"/>
    </source>
</evidence>
<evidence type="ECO:0000313" key="4">
    <source>
        <dbReference type="EMBL" id="WML88549.1"/>
    </source>
</evidence>
<dbReference type="CDD" id="cd02440">
    <property type="entry name" value="AdoMet_MTases"/>
    <property type="match status" value="1"/>
</dbReference>
<dbReference type="GO" id="GO:0032259">
    <property type="term" value="P:methylation"/>
    <property type="evidence" value="ECO:0007669"/>
    <property type="project" value="UniProtKB-KW"/>
</dbReference>
<dbReference type="Gene3D" id="3.40.50.150">
    <property type="entry name" value="Vaccinia Virus protein VP39"/>
    <property type="match status" value="1"/>
</dbReference>
<dbReference type="EMBL" id="CP133217">
    <property type="protein sequence ID" value="WML88549.1"/>
    <property type="molecule type" value="Genomic_DNA"/>
</dbReference>
<keyword evidence="1" id="KW-0175">Coiled coil</keyword>
<keyword evidence="5" id="KW-1185">Reference proteome</keyword>
<proteinExistence type="predicted"/>
<feature type="coiled-coil region" evidence="1">
    <location>
        <begin position="224"/>
        <end position="251"/>
    </location>
</feature>
<dbReference type="AlphaFoldDB" id="A0AA51MQ04"/>
<evidence type="ECO:0000259" key="2">
    <source>
        <dbReference type="Pfam" id="PF13946"/>
    </source>
</evidence>
<dbReference type="InterPro" id="IPR029063">
    <property type="entry name" value="SAM-dependent_MTases_sf"/>
</dbReference>
<gene>
    <name evidence="3" type="ORF">RCC75_03475</name>
    <name evidence="4" type="ORF">RCG00_09260</name>
</gene>
<dbReference type="EMBL" id="JAVFKN010000002">
    <property type="protein sequence ID" value="MDQ5767569.1"/>
    <property type="molecule type" value="Genomic_DNA"/>
</dbReference>
<keyword evidence="4" id="KW-0489">Methyltransferase</keyword>
<dbReference type="Proteomes" id="UP001229862">
    <property type="component" value="Chromosome"/>
</dbReference>
<keyword evidence="4" id="KW-0808">Transferase</keyword>
<organism evidence="4">
    <name type="scientific">Thiothrix subterranea</name>
    <dbReference type="NCBI Taxonomy" id="2735563"/>
    <lineage>
        <taxon>Bacteria</taxon>
        <taxon>Pseudomonadati</taxon>
        <taxon>Pseudomonadota</taxon>
        <taxon>Gammaproteobacteria</taxon>
        <taxon>Thiotrichales</taxon>
        <taxon>Thiotrichaceae</taxon>
        <taxon>Thiothrix</taxon>
    </lineage>
</organism>
<protein>
    <submittedName>
        <fullName evidence="4">Methyltransferase domain-containing protein</fullName>
    </submittedName>
</protein>
<dbReference type="PANTHER" id="PTHR43861">
    <property type="entry name" value="TRANS-ACONITATE 2-METHYLTRANSFERASE-RELATED"/>
    <property type="match status" value="1"/>
</dbReference>
<dbReference type="InterPro" id="IPR025282">
    <property type="entry name" value="DUF4214"/>
</dbReference>
<accession>A0AA51MQ04</accession>
<dbReference type="Proteomes" id="UP001223336">
    <property type="component" value="Unassembled WGS sequence"/>
</dbReference>
<evidence type="ECO:0000256" key="1">
    <source>
        <dbReference type="SAM" id="Coils"/>
    </source>
</evidence>
<dbReference type="GO" id="GO:0008168">
    <property type="term" value="F:methyltransferase activity"/>
    <property type="evidence" value="ECO:0007669"/>
    <property type="project" value="UniProtKB-KW"/>
</dbReference>
<dbReference type="Pfam" id="PF13489">
    <property type="entry name" value="Methyltransf_23"/>
    <property type="match status" value="1"/>
</dbReference>
<feature type="domain" description="DUF4214" evidence="2">
    <location>
        <begin position="66"/>
        <end position="116"/>
    </location>
</feature>